<dbReference type="AlphaFoldDB" id="A0A6I6UGH6"/>
<sequence>MSDTVFPIPKELRDPFFFSGDLVKIDENHVKPCEPFFAYELLYYNRRGADSPPWLVQGSWVKDILMEWKKDEEYLNVLFKGRSKGISESMRKSIARFYVLLYWSNKHPVRLENWQSSIESFSVKPVNIIERLTFIRNNPALYHSFIQLSQLFEEQHKQYAKYQALNQWANK</sequence>
<dbReference type="InterPro" id="IPR048427">
    <property type="entry name" value="YpoC"/>
</dbReference>
<dbReference type="Proteomes" id="UP000465062">
    <property type="component" value="Chromosome"/>
</dbReference>
<dbReference type="RefSeq" id="WP_159362162.1">
    <property type="nucleotide sequence ID" value="NZ_CP047394.1"/>
</dbReference>
<dbReference type="EMBL" id="CP047394">
    <property type="protein sequence ID" value="QHE61965.1"/>
    <property type="molecule type" value="Genomic_DNA"/>
</dbReference>
<protein>
    <recommendedName>
        <fullName evidence="1">YpoC-like domain-containing protein</fullName>
    </recommendedName>
</protein>
<feature type="domain" description="YpoC-like" evidence="1">
    <location>
        <begin position="60"/>
        <end position="166"/>
    </location>
</feature>
<evidence type="ECO:0000259" key="1">
    <source>
        <dbReference type="Pfam" id="PF21747"/>
    </source>
</evidence>
<name>A0A6I6UGH6_9BACI</name>
<accession>A0A6I6UGH6</accession>
<dbReference type="KEGG" id="bvq:FHE72_13785"/>
<proteinExistence type="predicted"/>
<evidence type="ECO:0000313" key="3">
    <source>
        <dbReference type="Proteomes" id="UP000465062"/>
    </source>
</evidence>
<organism evidence="2 3">
    <name type="scientific">Rossellomorea vietnamensis</name>
    <dbReference type="NCBI Taxonomy" id="218284"/>
    <lineage>
        <taxon>Bacteria</taxon>
        <taxon>Bacillati</taxon>
        <taxon>Bacillota</taxon>
        <taxon>Bacilli</taxon>
        <taxon>Bacillales</taxon>
        <taxon>Bacillaceae</taxon>
        <taxon>Rossellomorea</taxon>
    </lineage>
</organism>
<dbReference type="Pfam" id="PF21747">
    <property type="entry name" value="YpoC"/>
    <property type="match status" value="1"/>
</dbReference>
<evidence type="ECO:0000313" key="2">
    <source>
        <dbReference type="EMBL" id="QHE61965.1"/>
    </source>
</evidence>
<reference evidence="2 3" key="1">
    <citation type="submission" date="2019-06" db="EMBL/GenBank/DDBJ databases">
        <title>An operon consisting of a P-type ATPase gene and a transcriptional regular gene given the different cadmium resistance in Bacillus vietamensis 151-6 and Bacillus marisflavi 151-25.</title>
        <authorList>
            <person name="Yu X."/>
        </authorList>
    </citation>
    <scope>NUCLEOTIDE SEQUENCE [LARGE SCALE GENOMIC DNA]</scope>
    <source>
        <strain evidence="2 3">151-6</strain>
    </source>
</reference>
<gene>
    <name evidence="2" type="ORF">FHE72_13785</name>
</gene>